<sequence length="431" mass="47113">MGQLPRTMMQCFLWCYAIAFYISLAQEGESKKRTSCYMAAWSYKDRRIHQGWIQEVENPYFYCVAKEYFYNLRGTRFDYIGSSFGAGELIRPISENPVGCELIDRNTSLWCPKDEEEFSQHDGYLFIECYCNQSPICATQPETFESALNALNRSDVPYCARKAGEILVEHLRAGEIKSNAAEVQEKFMATSSTTISATKATSAEPSTTAGTRTATTETTTTATSTLSSEFSTTATSTSSSEFSTTFTSTSPTEISTTTTSTSPTEISTTATSTSPTESSTIATSTTSTEVPTTFATTSDYEYSDTSTTFAYVGQNLIPDEATFTTSKTEDAEQEQMYSLLGQYGLAILVVCAISLIVIIAIIPVMLRDGKRKKHVEGAVGEGGTSKITGSRETSNEWSREGKTKEGGSKEVMTLSKEPVTLSKEAVTLSKE</sequence>
<dbReference type="OrthoDB" id="5907886at2759"/>
<evidence type="ECO:0000256" key="3">
    <source>
        <dbReference type="SAM" id="SignalP"/>
    </source>
</evidence>
<feature type="chain" id="PRO_5029546263" evidence="3">
    <location>
        <begin position="26"/>
        <end position="431"/>
    </location>
</feature>
<feature type="region of interest" description="Disordered" evidence="1">
    <location>
        <begin position="191"/>
        <end position="287"/>
    </location>
</feature>
<keyword evidence="4" id="KW-1185">Reference proteome</keyword>
<protein>
    <submittedName>
        <fullName evidence="5">Mucin-5AC-like</fullName>
    </submittedName>
</protein>
<dbReference type="AlphaFoldDB" id="A0A7I5E6F0"/>
<proteinExistence type="predicted"/>
<reference evidence="5" key="1">
    <citation type="submission" date="2020-12" db="UniProtKB">
        <authorList>
            <consortium name="WormBaseParasite"/>
        </authorList>
    </citation>
    <scope>IDENTIFICATION</scope>
    <source>
        <strain evidence="5">MHco3</strain>
    </source>
</reference>
<keyword evidence="2" id="KW-0812">Transmembrane</keyword>
<evidence type="ECO:0000256" key="2">
    <source>
        <dbReference type="SAM" id="Phobius"/>
    </source>
</evidence>
<organism evidence="4 5">
    <name type="scientific">Haemonchus contortus</name>
    <name type="common">Barber pole worm</name>
    <dbReference type="NCBI Taxonomy" id="6289"/>
    <lineage>
        <taxon>Eukaryota</taxon>
        <taxon>Metazoa</taxon>
        <taxon>Ecdysozoa</taxon>
        <taxon>Nematoda</taxon>
        <taxon>Chromadorea</taxon>
        <taxon>Rhabditida</taxon>
        <taxon>Rhabditina</taxon>
        <taxon>Rhabditomorpha</taxon>
        <taxon>Strongyloidea</taxon>
        <taxon>Trichostrongylidae</taxon>
        <taxon>Haemonchus</taxon>
    </lineage>
</organism>
<feature type="compositionally biased region" description="Basic and acidic residues" evidence="1">
    <location>
        <begin position="393"/>
        <end position="408"/>
    </location>
</feature>
<name>A0A7I5E6F0_HAECO</name>
<keyword evidence="3" id="KW-0732">Signal</keyword>
<keyword evidence="2" id="KW-0472">Membrane</keyword>
<evidence type="ECO:0000313" key="5">
    <source>
        <dbReference type="WBParaSite" id="HCON_00027650-00001"/>
    </source>
</evidence>
<feature type="signal peptide" evidence="3">
    <location>
        <begin position="1"/>
        <end position="25"/>
    </location>
</feature>
<feature type="region of interest" description="Disordered" evidence="1">
    <location>
        <begin position="377"/>
        <end position="431"/>
    </location>
</feature>
<evidence type="ECO:0000256" key="1">
    <source>
        <dbReference type="SAM" id="MobiDB-lite"/>
    </source>
</evidence>
<evidence type="ECO:0000313" key="4">
    <source>
        <dbReference type="Proteomes" id="UP000025227"/>
    </source>
</evidence>
<dbReference type="WBParaSite" id="HCON_00027650-00001">
    <property type="protein sequence ID" value="HCON_00027650-00001"/>
    <property type="gene ID" value="HCON_00027650"/>
</dbReference>
<keyword evidence="2" id="KW-1133">Transmembrane helix</keyword>
<dbReference type="Proteomes" id="UP000025227">
    <property type="component" value="Unplaced"/>
</dbReference>
<feature type="transmembrane region" description="Helical" evidence="2">
    <location>
        <begin position="343"/>
        <end position="366"/>
    </location>
</feature>
<accession>A0A7I5E6F0</accession>